<protein>
    <submittedName>
        <fullName evidence="1">15021_t:CDS:1</fullName>
    </submittedName>
</protein>
<dbReference type="EMBL" id="CAJVPW010002961">
    <property type="protein sequence ID" value="CAG8515995.1"/>
    <property type="molecule type" value="Genomic_DNA"/>
</dbReference>
<comment type="caution">
    <text evidence="1">The sequence shown here is derived from an EMBL/GenBank/DDBJ whole genome shotgun (WGS) entry which is preliminary data.</text>
</comment>
<sequence length="164" mass="19155">MSTKSCKWWIEAKKYRIFQKRNIIDIRVRTPLNLERLNMFSKQSSSRNPYASIRKTFRLIVDEVSSFYRIRNDTGTASTCHTCILLGGCTYTEISAIRFLAQDYELVVALGEGAEEATAEEVLARNACRSQQHQQREKHGYEALLEQNRTWQKRLSHHQNLQNN</sequence>
<gene>
    <name evidence="1" type="ORF">SPELUC_LOCUS3701</name>
</gene>
<reference evidence="1" key="1">
    <citation type="submission" date="2021-06" db="EMBL/GenBank/DDBJ databases">
        <authorList>
            <person name="Kallberg Y."/>
            <person name="Tangrot J."/>
            <person name="Rosling A."/>
        </authorList>
    </citation>
    <scope>NUCLEOTIDE SEQUENCE</scope>
    <source>
        <strain evidence="1">28 12/20/2015</strain>
    </source>
</reference>
<organism evidence="1 2">
    <name type="scientific">Cetraspora pellucida</name>
    <dbReference type="NCBI Taxonomy" id="1433469"/>
    <lineage>
        <taxon>Eukaryota</taxon>
        <taxon>Fungi</taxon>
        <taxon>Fungi incertae sedis</taxon>
        <taxon>Mucoromycota</taxon>
        <taxon>Glomeromycotina</taxon>
        <taxon>Glomeromycetes</taxon>
        <taxon>Diversisporales</taxon>
        <taxon>Gigasporaceae</taxon>
        <taxon>Cetraspora</taxon>
    </lineage>
</organism>
<dbReference type="Proteomes" id="UP000789366">
    <property type="component" value="Unassembled WGS sequence"/>
</dbReference>
<keyword evidence="2" id="KW-1185">Reference proteome</keyword>
<name>A0ACA9L858_9GLOM</name>
<accession>A0ACA9L858</accession>
<proteinExistence type="predicted"/>
<evidence type="ECO:0000313" key="2">
    <source>
        <dbReference type="Proteomes" id="UP000789366"/>
    </source>
</evidence>
<evidence type="ECO:0000313" key="1">
    <source>
        <dbReference type="EMBL" id="CAG8515995.1"/>
    </source>
</evidence>